<feature type="domain" description="Cyclin-dependent kinase inhibitor" evidence="7">
    <location>
        <begin position="36"/>
        <end position="84"/>
    </location>
</feature>
<evidence type="ECO:0000259" key="7">
    <source>
        <dbReference type="Pfam" id="PF02234"/>
    </source>
</evidence>
<organism evidence="8 9">
    <name type="scientific">Eptatretus burgeri</name>
    <name type="common">Inshore hagfish</name>
    <dbReference type="NCBI Taxonomy" id="7764"/>
    <lineage>
        <taxon>Eukaryota</taxon>
        <taxon>Metazoa</taxon>
        <taxon>Chordata</taxon>
        <taxon>Craniata</taxon>
        <taxon>Vertebrata</taxon>
        <taxon>Cyclostomata</taxon>
        <taxon>Myxini</taxon>
        <taxon>Myxiniformes</taxon>
        <taxon>Myxinidae</taxon>
        <taxon>Eptatretinae</taxon>
        <taxon>Eptatretus</taxon>
    </lineage>
</organism>
<name>A0A8C4QD44_EPTBU</name>
<reference evidence="8" key="1">
    <citation type="submission" date="2025-08" db="UniProtKB">
        <authorList>
            <consortium name="Ensembl"/>
        </authorList>
    </citation>
    <scope>IDENTIFICATION</scope>
</reference>
<feature type="region of interest" description="Disordered" evidence="6">
    <location>
        <begin position="1"/>
        <end position="28"/>
    </location>
</feature>
<sequence>MGSQRQSKKAVARSARPRSLLAQPGKPGVKTPVCRNLFGPVDHEASRADLRAQLQEIAERSRLRWNFDFQRDTSLEGRYAWEAVSVSVVPEWYKPVSCGVASSAETTPASEPVVFPKKPGFPERTSGSGRRDLTDFFEKRKRAASPFENTATCRRGMDELRPQPIAMH</sequence>
<protein>
    <recommendedName>
        <fullName evidence="7">Cyclin-dependent kinase inhibitor domain-containing protein</fullName>
    </recommendedName>
</protein>
<dbReference type="Ensembl" id="ENSEBUT00000014269.1">
    <property type="protein sequence ID" value="ENSEBUP00000013693.1"/>
    <property type="gene ID" value="ENSEBUG00000008645.1"/>
</dbReference>
<dbReference type="Gene3D" id="4.10.365.10">
    <property type="entry name" value="p27"/>
    <property type="match status" value="1"/>
</dbReference>
<reference evidence="8" key="2">
    <citation type="submission" date="2025-09" db="UniProtKB">
        <authorList>
            <consortium name="Ensembl"/>
        </authorList>
    </citation>
    <scope>IDENTIFICATION</scope>
</reference>
<keyword evidence="9" id="KW-1185">Reference proteome</keyword>
<dbReference type="GeneTree" id="ENSGT00940000168971"/>
<feature type="region of interest" description="Disordered" evidence="6">
    <location>
        <begin position="103"/>
        <end position="135"/>
    </location>
</feature>
<evidence type="ECO:0000256" key="3">
    <source>
        <dbReference type="ARBA" id="ARBA00023013"/>
    </source>
</evidence>
<dbReference type="AlphaFoldDB" id="A0A8C4QD44"/>
<dbReference type="GO" id="GO:0005634">
    <property type="term" value="C:nucleus"/>
    <property type="evidence" value="ECO:0007669"/>
    <property type="project" value="UniProtKB-SubCell"/>
</dbReference>
<dbReference type="Pfam" id="PF02234">
    <property type="entry name" value="CDI"/>
    <property type="match status" value="1"/>
</dbReference>
<evidence type="ECO:0000256" key="4">
    <source>
        <dbReference type="ARBA" id="ARBA00023242"/>
    </source>
</evidence>
<dbReference type="GO" id="GO:0045930">
    <property type="term" value="P:negative regulation of mitotic cell cycle"/>
    <property type="evidence" value="ECO:0007669"/>
    <property type="project" value="TreeGrafter"/>
</dbReference>
<keyword evidence="5" id="KW-0131">Cell cycle</keyword>
<accession>A0A8C4QD44</accession>
<evidence type="ECO:0000256" key="1">
    <source>
        <dbReference type="ARBA" id="ARBA00004123"/>
    </source>
</evidence>
<keyword evidence="3" id="KW-0649">Protein kinase inhibitor</keyword>
<comment type="subcellular location">
    <subcellularLocation>
        <location evidence="1">Nucleus</location>
    </subcellularLocation>
</comment>
<keyword evidence="4" id="KW-0539">Nucleus</keyword>
<evidence type="ECO:0000256" key="2">
    <source>
        <dbReference type="ARBA" id="ARBA00006726"/>
    </source>
</evidence>
<dbReference type="PANTHER" id="PTHR10265">
    <property type="entry name" value="CYCLIN-DEPENDENT KINASE INHIBITOR 1"/>
    <property type="match status" value="1"/>
</dbReference>
<dbReference type="InterPro" id="IPR044898">
    <property type="entry name" value="CDI_dom_sf"/>
</dbReference>
<evidence type="ECO:0000256" key="6">
    <source>
        <dbReference type="SAM" id="MobiDB-lite"/>
    </source>
</evidence>
<evidence type="ECO:0000313" key="9">
    <source>
        <dbReference type="Proteomes" id="UP000694388"/>
    </source>
</evidence>
<comment type="similarity">
    <text evidence="2">Belongs to the CDI family.</text>
</comment>
<proteinExistence type="inferred from homology"/>
<evidence type="ECO:0000256" key="5">
    <source>
        <dbReference type="ARBA" id="ARBA00023306"/>
    </source>
</evidence>
<dbReference type="PANTHER" id="PTHR10265:SF44">
    <property type="entry name" value="CYCLIN-DEPENDENT KINASE INHIBITOR 1C"/>
    <property type="match status" value="1"/>
</dbReference>
<feature type="compositionally biased region" description="Basic residues" evidence="6">
    <location>
        <begin position="1"/>
        <end position="11"/>
    </location>
</feature>
<dbReference type="GO" id="GO:0004861">
    <property type="term" value="F:cyclin-dependent protein serine/threonine kinase inhibitor activity"/>
    <property type="evidence" value="ECO:0007669"/>
    <property type="project" value="InterPro"/>
</dbReference>
<dbReference type="Proteomes" id="UP000694388">
    <property type="component" value="Unplaced"/>
</dbReference>
<dbReference type="InterPro" id="IPR003175">
    <property type="entry name" value="CDI_dom"/>
</dbReference>
<evidence type="ECO:0000313" key="8">
    <source>
        <dbReference type="Ensembl" id="ENSEBUP00000013693.1"/>
    </source>
</evidence>